<proteinExistence type="predicted"/>
<name>A0AAN5CAY6_9BILA</name>
<dbReference type="Proteomes" id="UP001328107">
    <property type="component" value="Unassembled WGS sequence"/>
</dbReference>
<feature type="non-terminal residue" evidence="2">
    <location>
        <position position="1"/>
    </location>
</feature>
<keyword evidence="3" id="KW-1185">Reference proteome</keyword>
<protein>
    <submittedName>
        <fullName evidence="2">Uncharacterized protein</fullName>
    </submittedName>
</protein>
<dbReference type="EMBL" id="BTRK01000002">
    <property type="protein sequence ID" value="GMR35419.1"/>
    <property type="molecule type" value="Genomic_DNA"/>
</dbReference>
<evidence type="ECO:0000256" key="1">
    <source>
        <dbReference type="SAM" id="MobiDB-lite"/>
    </source>
</evidence>
<reference evidence="3" key="1">
    <citation type="submission" date="2022-10" db="EMBL/GenBank/DDBJ databases">
        <title>Genome assembly of Pristionchus species.</title>
        <authorList>
            <person name="Yoshida K."/>
            <person name="Sommer R.J."/>
        </authorList>
    </citation>
    <scope>NUCLEOTIDE SEQUENCE [LARGE SCALE GENOMIC DNA]</scope>
    <source>
        <strain evidence="3">RS5460</strain>
    </source>
</reference>
<comment type="caution">
    <text evidence="2">The sequence shown here is derived from an EMBL/GenBank/DDBJ whole genome shotgun (WGS) entry which is preliminary data.</text>
</comment>
<gene>
    <name evidence="2" type="ORF">PMAYCL1PPCAC_05614</name>
</gene>
<feature type="region of interest" description="Disordered" evidence="1">
    <location>
        <begin position="1"/>
        <end position="21"/>
    </location>
</feature>
<sequence>KFRNFPRKNYGSPPHLPRLPCNCPPRHRQRAVLGRDHGCLQSGRVWKRRMPHLFRESRSEGHVRPSPHDALRLLIDRRLPYHQCLL</sequence>
<dbReference type="AlphaFoldDB" id="A0AAN5CAY6"/>
<organism evidence="2 3">
    <name type="scientific">Pristionchus mayeri</name>
    <dbReference type="NCBI Taxonomy" id="1317129"/>
    <lineage>
        <taxon>Eukaryota</taxon>
        <taxon>Metazoa</taxon>
        <taxon>Ecdysozoa</taxon>
        <taxon>Nematoda</taxon>
        <taxon>Chromadorea</taxon>
        <taxon>Rhabditida</taxon>
        <taxon>Rhabditina</taxon>
        <taxon>Diplogasteromorpha</taxon>
        <taxon>Diplogasteroidea</taxon>
        <taxon>Neodiplogasteridae</taxon>
        <taxon>Pristionchus</taxon>
    </lineage>
</organism>
<evidence type="ECO:0000313" key="2">
    <source>
        <dbReference type="EMBL" id="GMR35419.1"/>
    </source>
</evidence>
<evidence type="ECO:0000313" key="3">
    <source>
        <dbReference type="Proteomes" id="UP001328107"/>
    </source>
</evidence>
<accession>A0AAN5CAY6</accession>